<sequence>METVSSPPLGSHRVTKAELKVLLQGPRWLNLKIILSQEKNIQGLNEVIRSLQEQLKQCRNSKGTRNSSVSPLNDNVIELERQKILED</sequence>
<dbReference type="EMBL" id="QGNW01001682">
    <property type="protein sequence ID" value="RVW33306.1"/>
    <property type="molecule type" value="Genomic_DNA"/>
</dbReference>
<protein>
    <submittedName>
        <fullName evidence="3">Uncharacterized protein</fullName>
    </submittedName>
</protein>
<organism evidence="3 4">
    <name type="scientific">Vitis vinifera</name>
    <name type="common">Grape</name>
    <dbReference type="NCBI Taxonomy" id="29760"/>
    <lineage>
        <taxon>Eukaryota</taxon>
        <taxon>Viridiplantae</taxon>
        <taxon>Streptophyta</taxon>
        <taxon>Embryophyta</taxon>
        <taxon>Tracheophyta</taxon>
        <taxon>Spermatophyta</taxon>
        <taxon>Magnoliopsida</taxon>
        <taxon>eudicotyledons</taxon>
        <taxon>Gunneridae</taxon>
        <taxon>Pentapetalae</taxon>
        <taxon>rosids</taxon>
        <taxon>Vitales</taxon>
        <taxon>Vitaceae</taxon>
        <taxon>Viteae</taxon>
        <taxon>Vitis</taxon>
    </lineage>
</organism>
<dbReference type="PANTHER" id="PTHR34564">
    <property type="entry name" value="PEPTIDYL-PROLYL CIS-TRANS ISOMERASE G"/>
    <property type="match status" value="1"/>
</dbReference>
<name>A0A438HQD4_VITVI</name>
<dbReference type="PANTHER" id="PTHR34564:SF3">
    <property type="entry name" value="PEPTIDYL-PROLYL CIS-TRANS ISOMERASE G"/>
    <property type="match status" value="1"/>
</dbReference>
<evidence type="ECO:0000313" key="4">
    <source>
        <dbReference type="Proteomes" id="UP000288805"/>
    </source>
</evidence>
<comment type="caution">
    <text evidence="3">The sequence shown here is derived from an EMBL/GenBank/DDBJ whole genome shotgun (WGS) entry which is preliminary data.</text>
</comment>
<evidence type="ECO:0000313" key="3">
    <source>
        <dbReference type="EMBL" id="RVW86655.1"/>
    </source>
</evidence>
<keyword evidence="1" id="KW-0175">Coiled coil</keyword>
<dbReference type="AlphaFoldDB" id="A0A438HQD4"/>
<reference evidence="3 4" key="1">
    <citation type="journal article" date="2018" name="PLoS Genet.">
        <title>Population sequencing reveals clonal diversity and ancestral inbreeding in the grapevine cultivar Chardonnay.</title>
        <authorList>
            <person name="Roach M.J."/>
            <person name="Johnson D.L."/>
            <person name="Bohlmann J."/>
            <person name="van Vuuren H.J."/>
            <person name="Jones S.J."/>
            <person name="Pretorius I.S."/>
            <person name="Schmidt S.A."/>
            <person name="Borneman A.R."/>
        </authorList>
    </citation>
    <scope>NUCLEOTIDE SEQUENCE [LARGE SCALE GENOMIC DNA]</scope>
    <source>
        <strain evidence="4">cv. Chardonnay</strain>
        <strain evidence="3">I10V1</strain>
        <tissue evidence="3">Leaf</tissue>
    </source>
</reference>
<evidence type="ECO:0000313" key="2">
    <source>
        <dbReference type="EMBL" id="RVW33306.1"/>
    </source>
</evidence>
<dbReference type="EMBL" id="QGNW01000191">
    <property type="protein sequence ID" value="RVW86655.1"/>
    <property type="molecule type" value="Genomic_DNA"/>
</dbReference>
<dbReference type="OrthoDB" id="1930404at2759"/>
<proteinExistence type="predicted"/>
<accession>A0A438HQD4</accession>
<dbReference type="Proteomes" id="UP000288805">
    <property type="component" value="Unassembled WGS sequence"/>
</dbReference>
<gene>
    <name evidence="3" type="ORF">CK203_039812</name>
    <name evidence="2" type="ORF">CK203_085333</name>
</gene>
<evidence type="ECO:0000256" key="1">
    <source>
        <dbReference type="SAM" id="Coils"/>
    </source>
</evidence>
<feature type="coiled-coil region" evidence="1">
    <location>
        <begin position="34"/>
        <end position="61"/>
    </location>
</feature>